<feature type="modified residue" description="4-aspartylphosphate" evidence="3">
    <location>
        <position position="54"/>
    </location>
</feature>
<dbReference type="Pfam" id="PF00072">
    <property type="entry name" value="Response_reg"/>
    <property type="match status" value="1"/>
</dbReference>
<dbReference type="InterPro" id="IPR011006">
    <property type="entry name" value="CheY-like_superfamily"/>
</dbReference>
<proteinExistence type="predicted"/>
<dbReference type="InterPro" id="IPR036388">
    <property type="entry name" value="WH-like_DNA-bd_sf"/>
</dbReference>
<evidence type="ECO:0000313" key="8">
    <source>
        <dbReference type="Proteomes" id="UP000654345"/>
    </source>
</evidence>
<evidence type="ECO:0000313" key="7">
    <source>
        <dbReference type="EMBL" id="GHO52268.1"/>
    </source>
</evidence>
<dbReference type="PANTHER" id="PTHR43214">
    <property type="entry name" value="TWO-COMPONENT RESPONSE REGULATOR"/>
    <property type="match status" value="1"/>
</dbReference>
<dbReference type="InterPro" id="IPR039420">
    <property type="entry name" value="WalR-like"/>
</dbReference>
<evidence type="ECO:0000259" key="5">
    <source>
        <dbReference type="PROSITE" id="PS50043"/>
    </source>
</evidence>
<dbReference type="PROSITE" id="PS50110">
    <property type="entry name" value="RESPONSE_REGULATORY"/>
    <property type="match status" value="1"/>
</dbReference>
<dbReference type="SUPFAM" id="SSF46894">
    <property type="entry name" value="C-terminal effector domain of the bipartite response regulators"/>
    <property type="match status" value="1"/>
</dbReference>
<dbReference type="CDD" id="cd06170">
    <property type="entry name" value="LuxR_C_like"/>
    <property type="match status" value="1"/>
</dbReference>
<dbReference type="EMBL" id="BNJG01000001">
    <property type="protein sequence ID" value="GHO52268.1"/>
    <property type="molecule type" value="Genomic_DNA"/>
</dbReference>
<feature type="compositionally biased region" description="Acidic residues" evidence="4">
    <location>
        <begin position="193"/>
        <end position="206"/>
    </location>
</feature>
<dbReference type="InterPro" id="IPR000792">
    <property type="entry name" value="Tscrpt_reg_LuxR_C"/>
</dbReference>
<feature type="region of interest" description="Disordered" evidence="4">
    <location>
        <begin position="193"/>
        <end position="224"/>
    </location>
</feature>
<dbReference type="Proteomes" id="UP000654345">
    <property type="component" value="Unassembled WGS sequence"/>
</dbReference>
<dbReference type="Pfam" id="PF00196">
    <property type="entry name" value="GerE"/>
    <property type="match status" value="1"/>
</dbReference>
<protein>
    <recommendedName>
        <fullName evidence="9">DNA-binding response regulator</fullName>
    </recommendedName>
</protein>
<dbReference type="RefSeq" id="WP_201369193.1">
    <property type="nucleotide sequence ID" value="NZ_BNJG01000001.1"/>
</dbReference>
<dbReference type="PRINTS" id="PR00038">
    <property type="entry name" value="HTHLUXR"/>
</dbReference>
<evidence type="ECO:0000256" key="4">
    <source>
        <dbReference type="SAM" id="MobiDB-lite"/>
    </source>
</evidence>
<evidence type="ECO:0008006" key="9">
    <source>
        <dbReference type="Google" id="ProtNLM"/>
    </source>
</evidence>
<dbReference type="PROSITE" id="PS00622">
    <property type="entry name" value="HTH_LUXR_1"/>
    <property type="match status" value="1"/>
</dbReference>
<evidence type="ECO:0000256" key="2">
    <source>
        <dbReference type="ARBA" id="ARBA00023125"/>
    </source>
</evidence>
<comment type="caution">
    <text evidence="7">The sequence shown here is derived from an EMBL/GenBank/DDBJ whole genome shotgun (WGS) entry which is preliminary data.</text>
</comment>
<gene>
    <name evidence="7" type="ORF">KSB_07430</name>
</gene>
<dbReference type="SMART" id="SM00448">
    <property type="entry name" value="REC"/>
    <property type="match status" value="1"/>
</dbReference>
<dbReference type="InterPro" id="IPR016032">
    <property type="entry name" value="Sig_transdc_resp-reg_C-effctor"/>
</dbReference>
<feature type="domain" description="Response regulatory" evidence="6">
    <location>
        <begin position="3"/>
        <end position="119"/>
    </location>
</feature>
<keyword evidence="1 3" id="KW-0597">Phosphoprotein</keyword>
<dbReference type="Gene3D" id="1.10.10.10">
    <property type="entry name" value="Winged helix-like DNA-binding domain superfamily/Winged helix DNA-binding domain"/>
    <property type="match status" value="1"/>
</dbReference>
<name>A0ABQ3UHT5_9CHLR</name>
<dbReference type="SMART" id="SM00421">
    <property type="entry name" value="HTH_LUXR"/>
    <property type="match status" value="1"/>
</dbReference>
<sequence length="349" mass="39630">MVKILIVDDHSLMRRAVREVLEKEADFNVVAEASTGQEAEAQAQQTQPDVILMDMDMPDCNGFDATERVLAHSPHSRVIIFTAAHEDVHVFRALQRGAMGYITKDIEPDALIHAVRCAARNDLCIPGALASQVLAYIRNIWRTQEQFYSTRFSPEAIAYRTPRRVRRAAKVQTLHENSTSELLNRTTGELEEQVEVDEKADDEGDEEAAKGDKPRRRPRPLTGREREILDLMRLGRKNREIAKELCIAESTVHKHVQNIFEKLRARNRTEAIYFTSMGGQFIGEQLLPEQRLPGQFVPTTPLPEIDPRHPDFTRLVGGNEEKVSERHGSNTTHVVRNPMPERAEACTWG</sequence>
<dbReference type="SUPFAM" id="SSF52172">
    <property type="entry name" value="CheY-like"/>
    <property type="match status" value="1"/>
</dbReference>
<dbReference type="InterPro" id="IPR001789">
    <property type="entry name" value="Sig_transdc_resp-reg_receiver"/>
</dbReference>
<keyword evidence="2" id="KW-0238">DNA-binding</keyword>
<dbReference type="CDD" id="cd17535">
    <property type="entry name" value="REC_NarL-like"/>
    <property type="match status" value="1"/>
</dbReference>
<dbReference type="Gene3D" id="3.40.50.2300">
    <property type="match status" value="1"/>
</dbReference>
<feature type="domain" description="HTH luxR-type" evidence="5">
    <location>
        <begin position="214"/>
        <end position="279"/>
    </location>
</feature>
<evidence type="ECO:0000256" key="1">
    <source>
        <dbReference type="ARBA" id="ARBA00022553"/>
    </source>
</evidence>
<reference evidence="7 8" key="1">
    <citation type="journal article" date="2021" name="Int. J. Syst. Evol. Microbiol.">
        <title>Reticulibacter mediterranei gen. nov., sp. nov., within the new family Reticulibacteraceae fam. nov., and Ktedonospora formicarum gen. nov., sp. nov., Ktedonobacter robiniae sp. nov., Dictyobacter formicarum sp. nov. and Dictyobacter arantiisoli sp. nov., belonging to the class Ktedonobacteria.</title>
        <authorList>
            <person name="Yabe S."/>
            <person name="Zheng Y."/>
            <person name="Wang C.M."/>
            <person name="Sakai Y."/>
            <person name="Abe K."/>
            <person name="Yokota A."/>
            <person name="Donadio S."/>
            <person name="Cavaletti L."/>
            <person name="Monciardini P."/>
        </authorList>
    </citation>
    <scope>NUCLEOTIDE SEQUENCE [LARGE SCALE GENOMIC DNA]</scope>
    <source>
        <strain evidence="7 8">SOSP1-30</strain>
    </source>
</reference>
<evidence type="ECO:0000259" key="6">
    <source>
        <dbReference type="PROSITE" id="PS50110"/>
    </source>
</evidence>
<accession>A0ABQ3UHT5</accession>
<keyword evidence="8" id="KW-1185">Reference proteome</keyword>
<dbReference type="InterPro" id="IPR058245">
    <property type="entry name" value="NreC/VraR/RcsB-like_REC"/>
</dbReference>
<dbReference type="PROSITE" id="PS50043">
    <property type="entry name" value="HTH_LUXR_2"/>
    <property type="match status" value="1"/>
</dbReference>
<organism evidence="7 8">
    <name type="scientific">Ktedonobacter robiniae</name>
    <dbReference type="NCBI Taxonomy" id="2778365"/>
    <lineage>
        <taxon>Bacteria</taxon>
        <taxon>Bacillati</taxon>
        <taxon>Chloroflexota</taxon>
        <taxon>Ktedonobacteria</taxon>
        <taxon>Ktedonobacterales</taxon>
        <taxon>Ktedonobacteraceae</taxon>
        <taxon>Ktedonobacter</taxon>
    </lineage>
</organism>
<evidence type="ECO:0000256" key="3">
    <source>
        <dbReference type="PROSITE-ProRule" id="PRU00169"/>
    </source>
</evidence>